<name>A0A5S9QXF5_9GAMM</name>
<keyword evidence="4" id="KW-0804">Transcription</keyword>
<feature type="DNA-binding region" description="H-T-H motif" evidence="5">
    <location>
        <begin position="32"/>
        <end position="51"/>
    </location>
</feature>
<accession>A0A5S9QXF5</accession>
<dbReference type="SUPFAM" id="SSF46689">
    <property type="entry name" value="Homeodomain-like"/>
    <property type="match status" value="1"/>
</dbReference>
<feature type="domain" description="HTH tetR-type" evidence="6">
    <location>
        <begin position="9"/>
        <end position="69"/>
    </location>
</feature>
<dbReference type="GO" id="GO:0000976">
    <property type="term" value="F:transcription cis-regulatory region binding"/>
    <property type="evidence" value="ECO:0007669"/>
    <property type="project" value="TreeGrafter"/>
</dbReference>
<reference evidence="7 8" key="1">
    <citation type="submission" date="2019-11" db="EMBL/GenBank/DDBJ databases">
        <authorList>
            <person name="Holert J."/>
        </authorList>
    </citation>
    <scope>NUCLEOTIDE SEQUENCE [LARGE SCALE GENOMIC DNA]</scope>
    <source>
        <strain evidence="7">SB11_3</strain>
    </source>
</reference>
<evidence type="ECO:0000256" key="4">
    <source>
        <dbReference type="ARBA" id="ARBA00023163"/>
    </source>
</evidence>
<sequence length="196" mass="22421">MKSKSTDNKLSRDDIIAAVAELIAEQGLENLTMRNIARHVGCSVGTLPHYFDGKDDIVIAALNWSNERIFSRLGSMPLDEMRLEYLYPLISTAMPIDQQSDIEWRVRLCLWDYAVTNEEMRSKVNDINETVTEMLTGLLVHLQKSGDLTDDLDSEVTALTLYQMCIGGGFNMLHYPIDQRQNKLKSLFNYIESIRR</sequence>
<dbReference type="Pfam" id="PF00440">
    <property type="entry name" value="TetR_N"/>
    <property type="match status" value="1"/>
</dbReference>
<dbReference type="Pfam" id="PF13977">
    <property type="entry name" value="TetR_C_6"/>
    <property type="match status" value="1"/>
</dbReference>
<dbReference type="InterPro" id="IPR036271">
    <property type="entry name" value="Tet_transcr_reg_TetR-rel_C_sf"/>
</dbReference>
<keyword evidence="2" id="KW-0805">Transcription regulation</keyword>
<dbReference type="InterPro" id="IPR050109">
    <property type="entry name" value="HTH-type_TetR-like_transc_reg"/>
</dbReference>
<gene>
    <name evidence="7" type="primary">fadR_2</name>
    <name evidence="7" type="ORF">OPDIPICF_02941</name>
</gene>
<dbReference type="PANTHER" id="PTHR30055:SF226">
    <property type="entry name" value="HTH-TYPE TRANSCRIPTIONAL REGULATOR PKSA"/>
    <property type="match status" value="1"/>
</dbReference>
<dbReference type="InterPro" id="IPR039538">
    <property type="entry name" value="BetI_C"/>
</dbReference>
<evidence type="ECO:0000256" key="3">
    <source>
        <dbReference type="ARBA" id="ARBA00023125"/>
    </source>
</evidence>
<dbReference type="EMBL" id="CACSIO010000056">
    <property type="protein sequence ID" value="CAA0123994.1"/>
    <property type="molecule type" value="Genomic_DNA"/>
</dbReference>
<evidence type="ECO:0000256" key="1">
    <source>
        <dbReference type="ARBA" id="ARBA00022491"/>
    </source>
</evidence>
<keyword evidence="1" id="KW-0678">Repressor</keyword>
<keyword evidence="3 5" id="KW-0238">DNA-binding</keyword>
<dbReference type="SUPFAM" id="SSF48498">
    <property type="entry name" value="Tetracyclin repressor-like, C-terminal domain"/>
    <property type="match status" value="1"/>
</dbReference>
<evidence type="ECO:0000256" key="5">
    <source>
        <dbReference type="PROSITE-ProRule" id="PRU00335"/>
    </source>
</evidence>
<organism evidence="7 8">
    <name type="scientific">BD1-7 clade bacterium</name>
    <dbReference type="NCBI Taxonomy" id="2029982"/>
    <lineage>
        <taxon>Bacteria</taxon>
        <taxon>Pseudomonadati</taxon>
        <taxon>Pseudomonadota</taxon>
        <taxon>Gammaproteobacteria</taxon>
        <taxon>Cellvibrionales</taxon>
        <taxon>Spongiibacteraceae</taxon>
        <taxon>BD1-7 clade</taxon>
    </lineage>
</organism>
<dbReference type="Proteomes" id="UP000441399">
    <property type="component" value="Unassembled WGS sequence"/>
</dbReference>
<evidence type="ECO:0000259" key="6">
    <source>
        <dbReference type="PROSITE" id="PS50977"/>
    </source>
</evidence>
<proteinExistence type="predicted"/>
<dbReference type="PROSITE" id="PS50977">
    <property type="entry name" value="HTH_TETR_2"/>
    <property type="match status" value="1"/>
</dbReference>
<protein>
    <submittedName>
        <fullName evidence="7">Fatty acid metabolism regulator protein</fullName>
    </submittedName>
</protein>
<evidence type="ECO:0000256" key="2">
    <source>
        <dbReference type="ARBA" id="ARBA00023015"/>
    </source>
</evidence>
<keyword evidence="8" id="KW-1185">Reference proteome</keyword>
<evidence type="ECO:0000313" key="7">
    <source>
        <dbReference type="EMBL" id="CAA0123994.1"/>
    </source>
</evidence>
<dbReference type="OrthoDB" id="7618612at2"/>
<dbReference type="Gene3D" id="1.10.357.10">
    <property type="entry name" value="Tetracycline Repressor, domain 2"/>
    <property type="match status" value="1"/>
</dbReference>
<dbReference type="PANTHER" id="PTHR30055">
    <property type="entry name" value="HTH-TYPE TRANSCRIPTIONAL REGULATOR RUTR"/>
    <property type="match status" value="1"/>
</dbReference>
<dbReference type="InterPro" id="IPR001647">
    <property type="entry name" value="HTH_TetR"/>
</dbReference>
<dbReference type="GO" id="GO:0003700">
    <property type="term" value="F:DNA-binding transcription factor activity"/>
    <property type="evidence" value="ECO:0007669"/>
    <property type="project" value="TreeGrafter"/>
</dbReference>
<evidence type="ECO:0000313" key="8">
    <source>
        <dbReference type="Proteomes" id="UP000441399"/>
    </source>
</evidence>
<dbReference type="InterPro" id="IPR009057">
    <property type="entry name" value="Homeodomain-like_sf"/>
</dbReference>
<dbReference type="AlphaFoldDB" id="A0A5S9QXF5"/>
<dbReference type="PRINTS" id="PR00455">
    <property type="entry name" value="HTHTETR"/>
</dbReference>